<evidence type="ECO:0000313" key="3">
    <source>
        <dbReference type="Proteomes" id="UP000231919"/>
    </source>
</evidence>
<sequence length="104" mass="12103">MKSKSTFERIMQNPKRRKSFNKKYTEFFLSEMVSELMEQERISVRELADKTNLSPTVIQDIKSGKRDNPTFNSLISVIEALGAEIVFKKGNKELYHVPKVYARS</sequence>
<evidence type="ECO:0000259" key="1">
    <source>
        <dbReference type="PROSITE" id="PS50943"/>
    </source>
</evidence>
<keyword evidence="3" id="KW-1185">Reference proteome</keyword>
<comment type="caution">
    <text evidence="2">The sequence shown here is derived from an EMBL/GenBank/DDBJ whole genome shotgun (WGS) entry which is preliminary data.</text>
</comment>
<accession>A0ABX4N632</accession>
<gene>
    <name evidence="2" type="ORF">CH378_16335</name>
</gene>
<dbReference type="InterPro" id="IPR010982">
    <property type="entry name" value="Lambda_DNA-bd_dom_sf"/>
</dbReference>
<dbReference type="Proteomes" id="UP000231919">
    <property type="component" value="Unassembled WGS sequence"/>
</dbReference>
<evidence type="ECO:0000313" key="2">
    <source>
        <dbReference type="EMBL" id="PJZ28766.1"/>
    </source>
</evidence>
<dbReference type="Gene3D" id="1.10.260.40">
    <property type="entry name" value="lambda repressor-like DNA-binding domains"/>
    <property type="match status" value="1"/>
</dbReference>
<protein>
    <submittedName>
        <fullName evidence="2">Transcriptional regulator</fullName>
    </submittedName>
</protein>
<reference evidence="2 3" key="1">
    <citation type="submission" date="2017-07" db="EMBL/GenBank/DDBJ databases">
        <title>Leptospira spp. isolated from tropical soils.</title>
        <authorList>
            <person name="Thibeaux R."/>
            <person name="Iraola G."/>
            <person name="Ferres I."/>
            <person name="Bierque E."/>
            <person name="Girault D."/>
            <person name="Soupe-Gilbert M.-E."/>
            <person name="Picardeau M."/>
            <person name="Goarant C."/>
        </authorList>
    </citation>
    <scope>NUCLEOTIDE SEQUENCE [LARGE SCALE GENOMIC DNA]</scope>
    <source>
        <strain evidence="2 3">JW2-C-B1</strain>
    </source>
</reference>
<dbReference type="Pfam" id="PF01381">
    <property type="entry name" value="HTH_3"/>
    <property type="match status" value="1"/>
</dbReference>
<dbReference type="SMART" id="SM00530">
    <property type="entry name" value="HTH_XRE"/>
    <property type="match status" value="1"/>
</dbReference>
<dbReference type="PROSITE" id="PS50943">
    <property type="entry name" value="HTH_CROC1"/>
    <property type="match status" value="1"/>
</dbReference>
<name>A0ABX4N632_9LEPT</name>
<feature type="domain" description="HTH cro/C1-type" evidence="1">
    <location>
        <begin position="33"/>
        <end position="88"/>
    </location>
</feature>
<dbReference type="SUPFAM" id="SSF47413">
    <property type="entry name" value="lambda repressor-like DNA-binding domains"/>
    <property type="match status" value="1"/>
</dbReference>
<dbReference type="CDD" id="cd00093">
    <property type="entry name" value="HTH_XRE"/>
    <property type="match status" value="1"/>
</dbReference>
<dbReference type="InterPro" id="IPR001387">
    <property type="entry name" value="Cro/C1-type_HTH"/>
</dbReference>
<proteinExistence type="predicted"/>
<organism evidence="2 3">
    <name type="scientific">Leptospira kmetyi</name>
    <dbReference type="NCBI Taxonomy" id="408139"/>
    <lineage>
        <taxon>Bacteria</taxon>
        <taxon>Pseudomonadati</taxon>
        <taxon>Spirochaetota</taxon>
        <taxon>Spirochaetia</taxon>
        <taxon>Leptospirales</taxon>
        <taxon>Leptospiraceae</taxon>
        <taxon>Leptospira</taxon>
    </lineage>
</organism>
<dbReference type="EMBL" id="NPDP01000033">
    <property type="protein sequence ID" value="PJZ28766.1"/>
    <property type="molecule type" value="Genomic_DNA"/>
</dbReference>